<dbReference type="SUPFAM" id="SSF51735">
    <property type="entry name" value="NAD(P)-binding Rossmann-fold domains"/>
    <property type="match status" value="1"/>
</dbReference>
<comment type="caution">
    <text evidence="2">The sequence shown here is derived from an EMBL/GenBank/DDBJ whole genome shotgun (WGS) entry which is preliminary data.</text>
</comment>
<dbReference type="EMBL" id="JAEVFJ010000013">
    <property type="protein sequence ID" value="KAH8101080.1"/>
    <property type="molecule type" value="Genomic_DNA"/>
</dbReference>
<comment type="similarity">
    <text evidence="1">Belongs to the short-chain dehydrogenases/reductases (SDR) family.</text>
</comment>
<reference evidence="2" key="1">
    <citation type="journal article" date="2021" name="New Phytol.">
        <title>Evolutionary innovations through gain and loss of genes in the ectomycorrhizal Boletales.</title>
        <authorList>
            <person name="Wu G."/>
            <person name="Miyauchi S."/>
            <person name="Morin E."/>
            <person name="Kuo A."/>
            <person name="Drula E."/>
            <person name="Varga T."/>
            <person name="Kohler A."/>
            <person name="Feng B."/>
            <person name="Cao Y."/>
            <person name="Lipzen A."/>
            <person name="Daum C."/>
            <person name="Hundley H."/>
            <person name="Pangilinan J."/>
            <person name="Johnson J."/>
            <person name="Barry K."/>
            <person name="LaButti K."/>
            <person name="Ng V."/>
            <person name="Ahrendt S."/>
            <person name="Min B."/>
            <person name="Choi I.G."/>
            <person name="Park H."/>
            <person name="Plett J.M."/>
            <person name="Magnuson J."/>
            <person name="Spatafora J.W."/>
            <person name="Nagy L.G."/>
            <person name="Henrissat B."/>
            <person name="Grigoriev I.V."/>
            <person name="Yang Z.L."/>
            <person name="Xu J."/>
            <person name="Martin F.M."/>
        </authorList>
    </citation>
    <scope>NUCLEOTIDE SEQUENCE</scope>
    <source>
        <strain evidence="2">KKN 215</strain>
    </source>
</reference>
<evidence type="ECO:0000313" key="3">
    <source>
        <dbReference type="Proteomes" id="UP000813824"/>
    </source>
</evidence>
<dbReference type="PANTHER" id="PTHR45458:SF1">
    <property type="entry name" value="SHORT CHAIN DEHYDROGENASE"/>
    <property type="match status" value="1"/>
</dbReference>
<dbReference type="GO" id="GO:0016616">
    <property type="term" value="F:oxidoreductase activity, acting on the CH-OH group of donors, NAD or NADP as acceptor"/>
    <property type="evidence" value="ECO:0007669"/>
    <property type="project" value="TreeGrafter"/>
</dbReference>
<sequence length="236" mass="25253">MTKETTWLITGSSRGIGLEFVRQLSASPDNIVIATCRSPDTASDLKTVASKAQGTVHIVPLDISNPESIAAIEKSVKNILGDGPLDYLVNNAGILTGLDTAFDFLLEDFIKTMSTNVAGPAKVTEALLPYLERGERPVVLNMGSGVGSITNDSGAKRTIYSMSKAALNMLTYKQAKAKPNIIFLVVDPGWVKTDMGGGSAFLEPAFTVSGQLKLLESITLEQSGKFLRHDGEHVPW</sequence>
<dbReference type="PRINTS" id="PR00081">
    <property type="entry name" value="GDHRDH"/>
</dbReference>
<dbReference type="PANTHER" id="PTHR45458">
    <property type="entry name" value="SHORT-CHAIN DEHYDROGENASE/REDUCTASE SDR"/>
    <property type="match status" value="1"/>
</dbReference>
<dbReference type="InterPro" id="IPR036291">
    <property type="entry name" value="NAD(P)-bd_dom_sf"/>
</dbReference>
<dbReference type="CDD" id="cd05325">
    <property type="entry name" value="carb_red_sniffer_like_SDR_c"/>
    <property type="match status" value="1"/>
</dbReference>
<dbReference type="Proteomes" id="UP000813824">
    <property type="component" value="Unassembled WGS sequence"/>
</dbReference>
<dbReference type="OrthoDB" id="9876299at2759"/>
<gene>
    <name evidence="2" type="ORF">BXZ70DRAFT_971507</name>
</gene>
<protein>
    <submittedName>
        <fullName evidence="2">NAD-P-binding protein</fullName>
    </submittedName>
</protein>
<dbReference type="AlphaFoldDB" id="A0A8K0UNR7"/>
<keyword evidence="3" id="KW-1185">Reference proteome</keyword>
<organism evidence="2 3">
    <name type="scientific">Cristinia sonorae</name>
    <dbReference type="NCBI Taxonomy" id="1940300"/>
    <lineage>
        <taxon>Eukaryota</taxon>
        <taxon>Fungi</taxon>
        <taxon>Dikarya</taxon>
        <taxon>Basidiomycota</taxon>
        <taxon>Agaricomycotina</taxon>
        <taxon>Agaricomycetes</taxon>
        <taxon>Agaricomycetidae</taxon>
        <taxon>Agaricales</taxon>
        <taxon>Pleurotineae</taxon>
        <taxon>Stephanosporaceae</taxon>
        <taxon>Cristinia</taxon>
    </lineage>
</organism>
<dbReference type="PRINTS" id="PR00080">
    <property type="entry name" value="SDRFAMILY"/>
</dbReference>
<evidence type="ECO:0000313" key="2">
    <source>
        <dbReference type="EMBL" id="KAH8101080.1"/>
    </source>
</evidence>
<name>A0A8K0UNR7_9AGAR</name>
<accession>A0A8K0UNR7</accession>
<dbReference type="InterPro" id="IPR002347">
    <property type="entry name" value="SDR_fam"/>
</dbReference>
<proteinExistence type="inferred from homology"/>
<evidence type="ECO:0000256" key="1">
    <source>
        <dbReference type="RuleBase" id="RU000363"/>
    </source>
</evidence>
<dbReference type="Pfam" id="PF00106">
    <property type="entry name" value="adh_short"/>
    <property type="match status" value="1"/>
</dbReference>
<dbReference type="Gene3D" id="3.40.50.720">
    <property type="entry name" value="NAD(P)-binding Rossmann-like Domain"/>
    <property type="match status" value="1"/>
</dbReference>
<dbReference type="InterPro" id="IPR052184">
    <property type="entry name" value="SDR_enzymes"/>
</dbReference>